<sequence length="310" mass="35629">MRLINTTTFALEEFLSADDEHPYAILSHTWDEDEVTFQDWENLGPEVRRQKKGFAKIEQTCIIAKQRGLQYAWVDTCCINKESSAELTEAINSMFAWYQQATFCLVYLSDLPAHEPSFPDPLLPACRWWTRGWTLQELIAPRNLNFYDCEWNDHGGKRMRSEEVSKITGIDLAALENINSLKSMPVGRKMSWAALRQTTREEDMAYCLLGIFDVNMSLIYGERGKAFTRLQEEILKKTNDMTLFAWTCQKQGQQSKPSSTLTPKGCKSQMYRGILARSPVEFVNCREVMPDHALQLNKESALTNSGLRIK</sequence>
<keyword evidence="4" id="KW-1185">Reference proteome</keyword>
<evidence type="ECO:0000313" key="3">
    <source>
        <dbReference type="EMBL" id="KAF3764610.1"/>
    </source>
</evidence>
<dbReference type="RefSeq" id="XP_040775571.1">
    <property type="nucleotide sequence ID" value="XM_040924174.1"/>
</dbReference>
<protein>
    <recommendedName>
        <fullName evidence="5">Heterokaryon incompatibility domain-containing protein</fullName>
    </recommendedName>
</protein>
<comment type="caution">
    <text evidence="3">The sequence shown here is derived from an EMBL/GenBank/DDBJ whole genome shotgun (WGS) entry which is preliminary data.</text>
</comment>
<evidence type="ECO:0008006" key="5">
    <source>
        <dbReference type="Google" id="ProtNLM"/>
    </source>
</evidence>
<evidence type="ECO:0000259" key="1">
    <source>
        <dbReference type="Pfam" id="PF06985"/>
    </source>
</evidence>
<dbReference type="Pfam" id="PF06985">
    <property type="entry name" value="HET"/>
    <property type="match status" value="1"/>
</dbReference>
<dbReference type="PANTHER" id="PTHR10622:SF12">
    <property type="entry name" value="HET DOMAIN-CONTAINING PROTEIN"/>
    <property type="match status" value="1"/>
</dbReference>
<feature type="domain" description="Heterokaryon incompatibility" evidence="1">
    <location>
        <begin position="23"/>
        <end position="113"/>
    </location>
</feature>
<dbReference type="InterPro" id="IPR010730">
    <property type="entry name" value="HET"/>
</dbReference>
<dbReference type="InterPro" id="IPR058525">
    <property type="entry name" value="DUF8212"/>
</dbReference>
<dbReference type="EMBL" id="MU032348">
    <property type="protein sequence ID" value="KAF3764610.1"/>
    <property type="molecule type" value="Genomic_DNA"/>
</dbReference>
<dbReference type="OrthoDB" id="20872at2759"/>
<accession>A0A9P4Y1U3</accession>
<dbReference type="Proteomes" id="UP000803844">
    <property type="component" value="Unassembled WGS sequence"/>
</dbReference>
<gene>
    <name evidence="3" type="ORF">M406DRAFT_41954</name>
</gene>
<feature type="domain" description="DUF8212" evidence="2">
    <location>
        <begin position="225"/>
        <end position="289"/>
    </location>
</feature>
<dbReference type="GeneID" id="63841303"/>
<feature type="non-terminal residue" evidence="3">
    <location>
        <position position="310"/>
    </location>
</feature>
<evidence type="ECO:0000313" key="4">
    <source>
        <dbReference type="Proteomes" id="UP000803844"/>
    </source>
</evidence>
<organism evidence="3 4">
    <name type="scientific">Cryphonectria parasitica (strain ATCC 38755 / EP155)</name>
    <dbReference type="NCBI Taxonomy" id="660469"/>
    <lineage>
        <taxon>Eukaryota</taxon>
        <taxon>Fungi</taxon>
        <taxon>Dikarya</taxon>
        <taxon>Ascomycota</taxon>
        <taxon>Pezizomycotina</taxon>
        <taxon>Sordariomycetes</taxon>
        <taxon>Sordariomycetidae</taxon>
        <taxon>Diaporthales</taxon>
        <taxon>Cryphonectriaceae</taxon>
        <taxon>Cryphonectria-Endothia species complex</taxon>
        <taxon>Cryphonectria</taxon>
    </lineage>
</organism>
<dbReference type="AlphaFoldDB" id="A0A9P4Y1U3"/>
<name>A0A9P4Y1U3_CRYP1</name>
<proteinExistence type="predicted"/>
<reference evidence="3" key="1">
    <citation type="journal article" date="2020" name="Phytopathology">
        <title>Genome sequence of the chestnut blight fungus Cryphonectria parasitica EP155: A fundamental resource for an archetypical invasive plant pathogen.</title>
        <authorList>
            <person name="Crouch J.A."/>
            <person name="Dawe A."/>
            <person name="Aerts A."/>
            <person name="Barry K."/>
            <person name="Churchill A.C.L."/>
            <person name="Grimwood J."/>
            <person name="Hillman B."/>
            <person name="Milgroom M.G."/>
            <person name="Pangilinan J."/>
            <person name="Smith M."/>
            <person name="Salamov A."/>
            <person name="Schmutz J."/>
            <person name="Yadav J."/>
            <person name="Grigoriev I.V."/>
            <person name="Nuss D."/>
        </authorList>
    </citation>
    <scope>NUCLEOTIDE SEQUENCE</scope>
    <source>
        <strain evidence="3">EP155</strain>
    </source>
</reference>
<dbReference type="PANTHER" id="PTHR10622">
    <property type="entry name" value="HET DOMAIN-CONTAINING PROTEIN"/>
    <property type="match status" value="1"/>
</dbReference>
<evidence type="ECO:0000259" key="2">
    <source>
        <dbReference type="Pfam" id="PF26640"/>
    </source>
</evidence>
<dbReference type="Pfam" id="PF26640">
    <property type="entry name" value="DUF8212"/>
    <property type="match status" value="1"/>
</dbReference>